<evidence type="ECO:0000256" key="4">
    <source>
        <dbReference type="ARBA" id="ARBA00023128"/>
    </source>
</evidence>
<evidence type="ECO:0000256" key="1">
    <source>
        <dbReference type="ARBA" id="ARBA00004173"/>
    </source>
</evidence>
<dbReference type="AlphaFoldDB" id="A0A3M6U7D5"/>
<dbReference type="Proteomes" id="UP000275408">
    <property type="component" value="Unassembled WGS sequence"/>
</dbReference>
<dbReference type="EMBL" id="RCHS01002104">
    <property type="protein sequence ID" value="RMX49537.1"/>
    <property type="molecule type" value="Genomic_DNA"/>
</dbReference>
<evidence type="ECO:0008006" key="7">
    <source>
        <dbReference type="Google" id="ProtNLM"/>
    </source>
</evidence>
<protein>
    <recommendedName>
        <fullName evidence="7">ATP synthase mitochondrial F1 complex assembly factor 1</fullName>
    </recommendedName>
</protein>
<reference evidence="5 6" key="1">
    <citation type="journal article" date="2018" name="Sci. Rep.">
        <title>Comparative analysis of the Pocillopora damicornis genome highlights role of immune system in coral evolution.</title>
        <authorList>
            <person name="Cunning R."/>
            <person name="Bay R.A."/>
            <person name="Gillette P."/>
            <person name="Baker A.C."/>
            <person name="Traylor-Knowles N."/>
        </authorList>
    </citation>
    <scope>NUCLEOTIDE SEQUENCE [LARGE SCALE GENOMIC DNA]</scope>
    <source>
        <strain evidence="5">RSMAS</strain>
        <tissue evidence="5">Whole animal</tissue>
    </source>
</reference>
<gene>
    <name evidence="5" type="ORF">pdam_00017441</name>
</gene>
<evidence type="ECO:0000256" key="2">
    <source>
        <dbReference type="ARBA" id="ARBA00009116"/>
    </source>
</evidence>
<evidence type="ECO:0000313" key="6">
    <source>
        <dbReference type="Proteomes" id="UP000275408"/>
    </source>
</evidence>
<dbReference type="GO" id="GO:0005739">
    <property type="term" value="C:mitochondrion"/>
    <property type="evidence" value="ECO:0007669"/>
    <property type="project" value="UniProtKB-SubCell"/>
</dbReference>
<evidence type="ECO:0000313" key="5">
    <source>
        <dbReference type="EMBL" id="RMX49537.1"/>
    </source>
</evidence>
<name>A0A3M6U7D5_POCDA</name>
<keyword evidence="6" id="KW-1185">Reference proteome</keyword>
<dbReference type="OMA" id="CEKAMEN"/>
<keyword evidence="3" id="KW-0809">Transit peptide</keyword>
<accession>A0A3M6U7D5</accession>
<organism evidence="5 6">
    <name type="scientific">Pocillopora damicornis</name>
    <name type="common">Cauliflower coral</name>
    <name type="synonym">Millepora damicornis</name>
    <dbReference type="NCBI Taxonomy" id="46731"/>
    <lineage>
        <taxon>Eukaryota</taxon>
        <taxon>Metazoa</taxon>
        <taxon>Cnidaria</taxon>
        <taxon>Anthozoa</taxon>
        <taxon>Hexacorallia</taxon>
        <taxon>Scleractinia</taxon>
        <taxon>Astrocoeniina</taxon>
        <taxon>Pocilloporidae</taxon>
        <taxon>Pocillopora</taxon>
    </lineage>
</organism>
<dbReference type="STRING" id="46731.A0A3M6U7D5"/>
<evidence type="ECO:0000256" key="3">
    <source>
        <dbReference type="ARBA" id="ARBA00022946"/>
    </source>
</evidence>
<comment type="caution">
    <text evidence="5">The sequence shown here is derived from an EMBL/GenBank/DDBJ whole genome shotgun (WGS) entry which is preliminary data.</text>
</comment>
<comment type="subcellular location">
    <subcellularLocation>
        <location evidence="1">Mitochondrion</location>
    </subcellularLocation>
</comment>
<keyword evidence="4" id="KW-0496">Mitochondrion</keyword>
<dbReference type="OrthoDB" id="16535at2759"/>
<dbReference type="PANTHER" id="PTHR13126">
    <property type="entry name" value="CHAPERONE ATP11"/>
    <property type="match status" value="1"/>
</dbReference>
<proteinExistence type="inferred from homology"/>
<dbReference type="PANTHER" id="PTHR13126:SF0">
    <property type="entry name" value="ATP SYNTHASE MITOCHONDRIAL F1 COMPLEX ASSEMBLY FACTOR 1"/>
    <property type="match status" value="1"/>
</dbReference>
<dbReference type="Pfam" id="PF06644">
    <property type="entry name" value="ATP11"/>
    <property type="match status" value="1"/>
</dbReference>
<comment type="similarity">
    <text evidence="2">Belongs to the ATP11 family.</text>
</comment>
<dbReference type="InterPro" id="IPR010591">
    <property type="entry name" value="ATP11"/>
</dbReference>
<dbReference type="GO" id="GO:0033615">
    <property type="term" value="P:mitochondrial proton-transporting ATP synthase complex assembly"/>
    <property type="evidence" value="ECO:0007669"/>
    <property type="project" value="TreeGrafter"/>
</dbReference>
<sequence>MAATVRICSCVRNLMKATPCFQGVRSQIGTIARIRVFSTSDEIESNPFYDKYAERIKKVRNEIKDGRIKDKSMEEKFRVDTKAKEEAERFKKKVQKKSSLLGSNPLSSSGEMSTYGQKTLNSIMHLDKIMDKSADEIGQIWREYYRNKDCISAIIPSTVYDRMEERFLKFPLFLYPLPREQGYEYVYSEFKDHKCYFTSLLHYQTRGENAPWSLAIKHFTDIRESKGIVLMVGEIDTNEMSVLDAQWLAYQVQMYYASESDRREEILKTFNIFPDKFDHMTVVRELNSEIESGVTIGTLNEKK</sequence>